<evidence type="ECO:0000313" key="1">
    <source>
        <dbReference type="EMBL" id="MBA7721636.1"/>
    </source>
</evidence>
<dbReference type="AntiFam" id="ANF00264">
    <property type="entry name" value="Spurious protein deried frameshifted phage protein"/>
</dbReference>
<dbReference type="EMBL" id="JABXPW010000010">
    <property type="protein sequence ID" value="MBA7721636.1"/>
    <property type="molecule type" value="Genomic_DNA"/>
</dbReference>
<reference evidence="1" key="1">
    <citation type="submission" date="2020-06" db="EMBL/GenBank/DDBJ databases">
        <title>REHAB project genomes.</title>
        <authorList>
            <person name="Shaw L.P."/>
        </authorList>
    </citation>
    <scope>NUCLEOTIDE SEQUENCE</scope>
    <source>
        <strain evidence="1">RHBSTW-00474</strain>
    </source>
</reference>
<dbReference type="AlphaFoldDB" id="A0A8H9XS35"/>
<evidence type="ECO:0000313" key="2">
    <source>
        <dbReference type="Proteomes" id="UP000622722"/>
    </source>
</evidence>
<dbReference type="RefSeq" id="WP_094281644.1">
    <property type="nucleotide sequence ID" value="NZ_JAKJUS010000012.1"/>
</dbReference>
<name>A0A8H9XS35_ECOLX</name>
<organism evidence="1 2">
    <name type="scientific">Escherichia coli</name>
    <dbReference type="NCBI Taxonomy" id="562"/>
    <lineage>
        <taxon>Bacteria</taxon>
        <taxon>Pseudomonadati</taxon>
        <taxon>Pseudomonadota</taxon>
        <taxon>Gammaproteobacteria</taxon>
        <taxon>Enterobacterales</taxon>
        <taxon>Enterobacteriaceae</taxon>
        <taxon>Escherichia</taxon>
    </lineage>
</organism>
<accession>A0A8H9XS35</accession>
<gene>
    <name evidence="1" type="ORF">HV209_24330</name>
</gene>
<protein>
    <submittedName>
        <fullName evidence="1">DUF957 domain-containing protein</fullName>
    </submittedName>
</protein>
<dbReference type="Proteomes" id="UP000622722">
    <property type="component" value="Unassembled WGS sequence"/>
</dbReference>
<proteinExistence type="predicted"/>
<sequence length="62" mass="7306">MTTVIISLTPRLQDNIDCEARIIFDNDEDKTDPAVLFPYIAKARKDVRTLRQLQLPHLRQWI</sequence>
<comment type="caution">
    <text evidence="1">The sequence shown here is derived from an EMBL/GenBank/DDBJ whole genome shotgun (WGS) entry which is preliminary data.</text>
</comment>